<feature type="domain" description="Acyl-CoA dehydrogenase/oxidase N-terminal" evidence="8">
    <location>
        <begin position="6"/>
        <end position="121"/>
    </location>
</feature>
<sequence>MDFNFNEKQQELVSYIEKWVKDVFAPIAEEFGEQDALCLDMVYALGESGLMKTMIPPEFGGTNDDNGTHATELCIIRETLARLCPLAESTYSVTGLGSYPVILAGSEAQKNKYLSGVATGKTVFAFALTEPNAGSDALRLSTQARLEGDEWVLNGRKIFISNAGYADAYTVFAKTDDAPGSRGISAFLVDADTPGFEVVRKLSMIAPHPIGEISFSNCRIPKENLLGERGRGFKYAMQTLDVFRSSVAAQLIGFAQAALDKAAAYAKTRQAFGGPLTQFQSIQHKLADMYMEVESARNLVYYAAWRKDLGNRVTKEAAIAKLYASQVAQRVAYEGQQIFGGYGMIKGNPIELLYREVRPPAIYEGTTEIQHMIIGRGMLSGDFIDEEATKVFW</sequence>
<dbReference type="InterPro" id="IPR009100">
    <property type="entry name" value="AcylCoA_DH/oxidase_NM_dom_sf"/>
</dbReference>
<feature type="domain" description="Acyl-CoA dehydrogenase/oxidase C-terminal" evidence="6">
    <location>
        <begin position="230"/>
        <end position="379"/>
    </location>
</feature>
<protein>
    <submittedName>
        <fullName evidence="9">Acyl-CoA dehydrogenase family protein</fullName>
    </submittedName>
</protein>
<keyword evidence="4 5" id="KW-0274">FAD</keyword>
<dbReference type="InterPro" id="IPR009075">
    <property type="entry name" value="AcylCo_DH/oxidase_C"/>
</dbReference>
<dbReference type="Pfam" id="PF02770">
    <property type="entry name" value="Acyl-CoA_dh_M"/>
    <property type="match status" value="1"/>
</dbReference>
<evidence type="ECO:0000259" key="7">
    <source>
        <dbReference type="Pfam" id="PF02770"/>
    </source>
</evidence>
<evidence type="ECO:0000313" key="9">
    <source>
        <dbReference type="EMBL" id="WAH36207.1"/>
    </source>
</evidence>
<dbReference type="SUPFAM" id="SSF56645">
    <property type="entry name" value="Acyl-CoA dehydrogenase NM domain-like"/>
    <property type="match status" value="1"/>
</dbReference>
<gene>
    <name evidence="9" type="ORF">NZD86_18470</name>
</gene>
<dbReference type="InterPro" id="IPR006091">
    <property type="entry name" value="Acyl-CoA_Oxase/DH_mid-dom"/>
</dbReference>
<dbReference type="Gene3D" id="1.20.140.10">
    <property type="entry name" value="Butyryl-CoA Dehydrogenase, subunit A, domain 3"/>
    <property type="match status" value="1"/>
</dbReference>
<dbReference type="PANTHER" id="PTHR43884">
    <property type="entry name" value="ACYL-COA DEHYDROGENASE"/>
    <property type="match status" value="1"/>
</dbReference>
<dbReference type="PANTHER" id="PTHR43884:SF22">
    <property type="entry name" value="BLR3437 PROTEIN"/>
    <property type="match status" value="1"/>
</dbReference>
<dbReference type="InterPro" id="IPR046373">
    <property type="entry name" value="Acyl-CoA_Oxase/DH_mid-dom_sf"/>
</dbReference>
<dbReference type="EMBL" id="CP104064">
    <property type="protein sequence ID" value="WAH36207.1"/>
    <property type="molecule type" value="Genomic_DNA"/>
</dbReference>
<comment type="cofactor">
    <cofactor evidence="1 5">
        <name>FAD</name>
        <dbReference type="ChEBI" id="CHEBI:57692"/>
    </cofactor>
</comment>
<feature type="domain" description="Acyl-CoA oxidase/dehydrogenase middle" evidence="7">
    <location>
        <begin position="125"/>
        <end position="218"/>
    </location>
</feature>
<comment type="similarity">
    <text evidence="2 5">Belongs to the acyl-CoA dehydrogenase family.</text>
</comment>
<evidence type="ECO:0000313" key="10">
    <source>
        <dbReference type="Proteomes" id="UP001164803"/>
    </source>
</evidence>
<evidence type="ECO:0000259" key="6">
    <source>
        <dbReference type="Pfam" id="PF00441"/>
    </source>
</evidence>
<keyword evidence="5" id="KW-0560">Oxidoreductase</keyword>
<proteinExistence type="inferred from homology"/>
<dbReference type="Proteomes" id="UP001164803">
    <property type="component" value="Chromosome"/>
</dbReference>
<organism evidence="9 10">
    <name type="scientific">Alicyclobacillus dauci</name>
    <dbReference type="NCBI Taxonomy" id="1475485"/>
    <lineage>
        <taxon>Bacteria</taxon>
        <taxon>Bacillati</taxon>
        <taxon>Bacillota</taxon>
        <taxon>Bacilli</taxon>
        <taxon>Bacillales</taxon>
        <taxon>Alicyclobacillaceae</taxon>
        <taxon>Alicyclobacillus</taxon>
    </lineage>
</organism>
<evidence type="ECO:0000259" key="8">
    <source>
        <dbReference type="Pfam" id="PF02771"/>
    </source>
</evidence>
<dbReference type="Gene3D" id="1.10.540.10">
    <property type="entry name" value="Acyl-CoA dehydrogenase/oxidase, N-terminal domain"/>
    <property type="match status" value="1"/>
</dbReference>
<dbReference type="Pfam" id="PF00441">
    <property type="entry name" value="Acyl-CoA_dh_1"/>
    <property type="match status" value="1"/>
</dbReference>
<keyword evidence="10" id="KW-1185">Reference proteome</keyword>
<evidence type="ECO:0000256" key="4">
    <source>
        <dbReference type="ARBA" id="ARBA00022827"/>
    </source>
</evidence>
<dbReference type="Gene3D" id="2.40.110.10">
    <property type="entry name" value="Butyryl-CoA Dehydrogenase, subunit A, domain 2"/>
    <property type="match status" value="1"/>
</dbReference>
<dbReference type="InterPro" id="IPR013786">
    <property type="entry name" value="AcylCoA_DH/ox_N"/>
</dbReference>
<evidence type="ECO:0000256" key="5">
    <source>
        <dbReference type="RuleBase" id="RU362125"/>
    </source>
</evidence>
<keyword evidence="3 5" id="KW-0285">Flavoprotein</keyword>
<name>A0ABY6YZZ1_9BACL</name>
<dbReference type="Pfam" id="PF02771">
    <property type="entry name" value="Acyl-CoA_dh_N"/>
    <property type="match status" value="1"/>
</dbReference>
<dbReference type="InterPro" id="IPR037069">
    <property type="entry name" value="AcylCoA_DH/ox_N_sf"/>
</dbReference>
<evidence type="ECO:0000256" key="3">
    <source>
        <dbReference type="ARBA" id="ARBA00022630"/>
    </source>
</evidence>
<reference evidence="9" key="1">
    <citation type="submission" date="2022-08" db="EMBL/GenBank/DDBJ databases">
        <title>Alicyclobacillus dauci DSM2870, complete genome.</title>
        <authorList>
            <person name="Wang Q."/>
            <person name="Cai R."/>
            <person name="Wang Z."/>
        </authorList>
    </citation>
    <scope>NUCLEOTIDE SEQUENCE</scope>
    <source>
        <strain evidence="9">DSM 28700</strain>
    </source>
</reference>
<evidence type="ECO:0000256" key="2">
    <source>
        <dbReference type="ARBA" id="ARBA00009347"/>
    </source>
</evidence>
<dbReference type="RefSeq" id="WP_268043527.1">
    <property type="nucleotide sequence ID" value="NZ_CP104064.1"/>
</dbReference>
<dbReference type="PIRSF" id="PIRSF016578">
    <property type="entry name" value="HsaA"/>
    <property type="match status" value="1"/>
</dbReference>
<dbReference type="InterPro" id="IPR036250">
    <property type="entry name" value="AcylCo_DH-like_C"/>
</dbReference>
<accession>A0ABY6YZZ1</accession>
<evidence type="ECO:0000256" key="1">
    <source>
        <dbReference type="ARBA" id="ARBA00001974"/>
    </source>
</evidence>
<dbReference type="SUPFAM" id="SSF47203">
    <property type="entry name" value="Acyl-CoA dehydrogenase C-terminal domain-like"/>
    <property type="match status" value="1"/>
</dbReference>